<dbReference type="GO" id="GO:0003677">
    <property type="term" value="F:DNA binding"/>
    <property type="evidence" value="ECO:0007669"/>
    <property type="project" value="UniProtKB-UniRule"/>
</dbReference>
<feature type="domain" description="XPG-I" evidence="13">
    <location>
        <begin position="140"/>
        <end position="221"/>
    </location>
</feature>
<dbReference type="Gene3D" id="1.10.150.20">
    <property type="entry name" value="5' to 3' exonuclease, C-terminal subdomain"/>
    <property type="match status" value="1"/>
</dbReference>
<comment type="similarity">
    <text evidence="12">Belongs to the XPG/RAD2 endonuclease family. FEN1 subfamily.</text>
</comment>
<evidence type="ECO:0000313" key="15">
    <source>
        <dbReference type="EMBL" id="ALM75226.1"/>
    </source>
</evidence>
<dbReference type="PANTHER" id="PTHR11081:SF9">
    <property type="entry name" value="FLAP ENDONUCLEASE 1"/>
    <property type="match status" value="1"/>
</dbReference>
<dbReference type="SUPFAM" id="SSF47807">
    <property type="entry name" value="5' to 3' exonuclease, C-terminal subdomain"/>
    <property type="match status" value="1"/>
</dbReference>
<dbReference type="SMART" id="SM00279">
    <property type="entry name" value="HhH2"/>
    <property type="match status" value="1"/>
</dbReference>
<dbReference type="GO" id="GO:0017108">
    <property type="term" value="F:5'-flap endonuclease activity"/>
    <property type="evidence" value="ECO:0007669"/>
    <property type="project" value="UniProtKB-UniRule"/>
</dbReference>
<keyword evidence="6 12" id="KW-0378">Hydrolase</keyword>
<dbReference type="GO" id="GO:0043137">
    <property type="term" value="P:DNA replication, removal of RNA primer"/>
    <property type="evidence" value="ECO:0007669"/>
    <property type="project" value="UniProtKB-UniRule"/>
</dbReference>
<evidence type="ECO:0000256" key="3">
    <source>
        <dbReference type="ARBA" id="ARBA00022723"/>
    </source>
</evidence>
<dbReference type="PATRIC" id="fig|55802.8.peg.1286"/>
<keyword evidence="7 12" id="KW-0269">Exonuclease</keyword>
<dbReference type="CDD" id="cd09867">
    <property type="entry name" value="PIN_FEN1"/>
    <property type="match status" value="1"/>
</dbReference>
<keyword evidence="2 12" id="KW-0540">Nuclease</keyword>
<keyword evidence="9 12" id="KW-0234">DNA repair</keyword>
<dbReference type="CDD" id="cd09903">
    <property type="entry name" value="H3TH_FEN1-Arc"/>
    <property type="match status" value="1"/>
</dbReference>
<evidence type="ECO:0000256" key="1">
    <source>
        <dbReference type="ARBA" id="ARBA00022705"/>
    </source>
</evidence>
<dbReference type="FunFam" id="1.10.150.20:FF:000087">
    <property type="entry name" value="Flap endonuclease 1"/>
    <property type="match status" value="1"/>
</dbReference>
<dbReference type="Gene3D" id="3.40.50.1010">
    <property type="entry name" value="5'-nuclease"/>
    <property type="match status" value="1"/>
</dbReference>
<dbReference type="InterPro" id="IPR019973">
    <property type="entry name" value="Flap_endonuc_arc"/>
</dbReference>
<dbReference type="Proteomes" id="UP000066042">
    <property type="component" value="Chromosome"/>
</dbReference>
<dbReference type="InterPro" id="IPR006084">
    <property type="entry name" value="XPG/Rad2"/>
</dbReference>
<dbReference type="InterPro" id="IPR006085">
    <property type="entry name" value="XPG_DNA_repair_N"/>
</dbReference>
<accession>A0A0S1XBP9</accession>
<dbReference type="SMART" id="SM00484">
    <property type="entry name" value="XPGI"/>
    <property type="match status" value="1"/>
</dbReference>
<protein>
    <recommendedName>
        <fullName evidence="12">Flap endonuclease 1</fullName>
        <shortName evidence="12">FEN-1</shortName>
        <ecNumber evidence="12">3.1.-.-</ecNumber>
    </recommendedName>
    <alternativeName>
        <fullName evidence="12">Flap structure-specific endonuclease 1</fullName>
    </alternativeName>
</protein>
<dbReference type="RefSeq" id="WP_056933915.1">
    <property type="nucleotide sequence ID" value="NZ_CP013050.1"/>
</dbReference>
<evidence type="ECO:0000256" key="4">
    <source>
        <dbReference type="ARBA" id="ARBA00022759"/>
    </source>
</evidence>
<dbReference type="EC" id="3.1.-.-" evidence="12"/>
<keyword evidence="1 12" id="KW-0235">DNA replication</keyword>
<feature type="binding site" evidence="12">
    <location>
        <position position="236"/>
    </location>
    <ligand>
        <name>Mg(2+)</name>
        <dbReference type="ChEBI" id="CHEBI:18420"/>
        <label>2</label>
    </ligand>
</feature>
<feature type="binding site" evidence="12">
    <location>
        <position position="175"/>
    </location>
    <ligand>
        <name>Mg(2+)</name>
        <dbReference type="ChEBI" id="CHEBI:18420"/>
        <label>2</label>
    </ligand>
</feature>
<dbReference type="InterPro" id="IPR023426">
    <property type="entry name" value="Flap_endonuc"/>
</dbReference>
<dbReference type="HAMAP" id="MF_00614">
    <property type="entry name" value="Fen"/>
    <property type="match status" value="1"/>
</dbReference>
<evidence type="ECO:0000259" key="13">
    <source>
        <dbReference type="SMART" id="SM00484"/>
    </source>
</evidence>
<dbReference type="EMBL" id="CP013050">
    <property type="protein sequence ID" value="ALM75226.1"/>
    <property type="molecule type" value="Genomic_DNA"/>
</dbReference>
<feature type="binding site" evidence="12">
    <location>
        <position position="80"/>
    </location>
    <ligand>
        <name>Mg(2+)</name>
        <dbReference type="ChEBI" id="CHEBI:18420"/>
        <label>1</label>
    </ligand>
</feature>
<organism evidence="15 16">
    <name type="scientific">Thermococcus barophilus</name>
    <dbReference type="NCBI Taxonomy" id="55802"/>
    <lineage>
        <taxon>Archaea</taxon>
        <taxon>Methanobacteriati</taxon>
        <taxon>Methanobacteriota</taxon>
        <taxon>Thermococci</taxon>
        <taxon>Thermococcales</taxon>
        <taxon>Thermococcaceae</taxon>
        <taxon>Thermococcus</taxon>
    </lineage>
</organism>
<dbReference type="GeneID" id="26136554"/>
<feature type="binding site" evidence="12">
    <location>
        <position position="27"/>
    </location>
    <ligand>
        <name>Mg(2+)</name>
        <dbReference type="ChEBI" id="CHEBI:18420"/>
        <label>1</label>
    </ligand>
</feature>
<dbReference type="SMART" id="SM00485">
    <property type="entry name" value="XPGN"/>
    <property type="match status" value="1"/>
</dbReference>
<evidence type="ECO:0000256" key="2">
    <source>
        <dbReference type="ARBA" id="ARBA00022722"/>
    </source>
</evidence>
<reference evidence="15 16" key="1">
    <citation type="journal article" date="2016" name="Genome Announc.">
        <title>Complete genome sequence of the hyperthermophilic and piezophilic archaeon Thermococcus barophilus Ch5, capable of growth at the expense of hydrogenogenesis from carbon monoxide and formate.</title>
        <authorList>
            <person name="Oger P."/>
            <person name="Sokolova T.G."/>
            <person name="Kozhevnikova D.A."/>
            <person name="Taranov E.A."/>
            <person name="Vannier P."/>
            <person name="Lee H.S."/>
            <person name="Kwon K.K."/>
            <person name="Kang S.G."/>
            <person name="Lee J.H."/>
            <person name="Bonch-Osmolovskaya E.A."/>
            <person name="Lebedinsky A.V."/>
        </authorList>
    </citation>
    <scope>NUCLEOTIDE SEQUENCE [LARGE SCALE GENOMIC DNA]</scope>
    <source>
        <strain evidence="16">Ch5</strain>
    </source>
</reference>
<feature type="domain" description="XPG N-terminal" evidence="14">
    <location>
        <begin position="1"/>
        <end position="101"/>
    </location>
</feature>
<name>A0A0S1XBP9_THEBA</name>
<feature type="region of interest" description="N-domain" evidence="12">
    <location>
        <begin position="1"/>
        <end position="98"/>
    </location>
</feature>
<comment type="function">
    <text evidence="12">Structure-specific nuclease with 5'-flap endonuclease and 5'-3' exonuclease activities involved in DNA replication and repair. During DNA replication, cleaves the 5'-overhanging flap structure that is generated by displacement synthesis when DNA polymerase encounters the 5'-end of a downstream Okazaki fragment. Binds the unpaired 3'-DNA end and kinks the DNA to facilitate 5' cleavage specificity. Cleaves one nucleotide into the double-stranded DNA from the junction in flap DNA, leaving a nick for ligation. Also involved in the base excision repair (BER) pathway. Acts as a genome stabilization factor that prevents flaps from equilibrating into structurs that lead to duplications and deletions. Also possesses 5'-3' exonuclease activity on nicked or gapped double-stranded DNA.</text>
</comment>
<dbReference type="PANTHER" id="PTHR11081">
    <property type="entry name" value="FLAP ENDONUCLEASE FAMILY MEMBER"/>
    <property type="match status" value="1"/>
</dbReference>
<evidence type="ECO:0000256" key="7">
    <source>
        <dbReference type="ARBA" id="ARBA00022839"/>
    </source>
</evidence>
<keyword evidence="5 12" id="KW-0227">DNA damage</keyword>
<comment type="cofactor">
    <cofactor evidence="12">
        <name>Mg(2+)</name>
        <dbReference type="ChEBI" id="CHEBI:18420"/>
    </cofactor>
    <text evidence="12">Binds 2 magnesium ions per subunit. They probably participate in the reaction catalyzed by the enzyme. May bind an additional third magnesium ion after substrate binding.</text>
</comment>
<dbReference type="GO" id="GO:0008409">
    <property type="term" value="F:5'-3' exonuclease activity"/>
    <property type="evidence" value="ECO:0007669"/>
    <property type="project" value="UniProtKB-UniRule"/>
</dbReference>
<dbReference type="SUPFAM" id="SSF88723">
    <property type="entry name" value="PIN domain-like"/>
    <property type="match status" value="1"/>
</dbReference>
<evidence type="ECO:0000256" key="5">
    <source>
        <dbReference type="ARBA" id="ARBA00022763"/>
    </source>
</evidence>
<dbReference type="FunFam" id="3.40.50.1010:FF:000016">
    <property type="entry name" value="Flap endonuclease 1"/>
    <property type="match status" value="1"/>
</dbReference>
<evidence type="ECO:0000256" key="6">
    <source>
        <dbReference type="ARBA" id="ARBA00022801"/>
    </source>
</evidence>
<dbReference type="InterPro" id="IPR006086">
    <property type="entry name" value="XPG-I_dom"/>
</dbReference>
<dbReference type="InterPro" id="IPR029060">
    <property type="entry name" value="PIN-like_dom_sf"/>
</dbReference>
<comment type="caution">
    <text evidence="12">Lacks conserved residue(s) required for the propagation of feature annotation.</text>
</comment>
<keyword evidence="3 12" id="KW-0479">Metal-binding</keyword>
<dbReference type="PROSITE" id="PS00841">
    <property type="entry name" value="XPG_1"/>
    <property type="match status" value="1"/>
</dbReference>
<comment type="function">
    <text evidence="10">Structure-specific nuclease with 5'-flap endonuclease and 5'-3' exonuclease activities involved in DNA replication and repair. During DNA replication, cleaves the 5'-overhanging flap structure that is generated by displacement synthesis when DNA polymerase encounters the 5'-end of a downstream Okazaki fragment. Binds the unpaired 3'-DNA end and kinks the DNA to facilitate 5' cleavage specificity. Cleaves one nucleotide into the double-stranded DNA from the junction in flap DNA, leaving a nick for ligation. Also involved in the base excision repair (BER) pathway. Acts as a genome stabilization factor that prevents flaps from equilibrating into structures that lead to duplications and deletions. Also possesses 5'-3' exonuclease activity on nicked or gapped double-stranded DNA.</text>
</comment>
<dbReference type="InterPro" id="IPR008918">
    <property type="entry name" value="HhH2"/>
</dbReference>
<gene>
    <name evidence="12 15" type="primary">fen</name>
    <name evidence="15" type="ORF">TBCH5v1_1306</name>
</gene>
<dbReference type="GO" id="GO:0000287">
    <property type="term" value="F:magnesium ion binding"/>
    <property type="evidence" value="ECO:0007669"/>
    <property type="project" value="UniProtKB-UniRule"/>
</dbReference>
<dbReference type="PRINTS" id="PR00853">
    <property type="entry name" value="XPGRADSUPER"/>
</dbReference>
<evidence type="ECO:0000256" key="10">
    <source>
        <dbReference type="ARBA" id="ARBA00024702"/>
    </source>
</evidence>
<dbReference type="Pfam" id="PF00752">
    <property type="entry name" value="XPG_N"/>
    <property type="match status" value="1"/>
</dbReference>
<feature type="binding site" evidence="12">
    <location>
        <position position="173"/>
    </location>
    <ligand>
        <name>Mg(2+)</name>
        <dbReference type="ChEBI" id="CHEBI:18420"/>
        <label>2</label>
    </ligand>
</feature>
<evidence type="ECO:0000256" key="9">
    <source>
        <dbReference type="ARBA" id="ARBA00023204"/>
    </source>
</evidence>
<dbReference type="GO" id="GO:0006281">
    <property type="term" value="P:DNA repair"/>
    <property type="evidence" value="ECO:0007669"/>
    <property type="project" value="UniProtKB-UniRule"/>
</dbReference>
<evidence type="ECO:0000256" key="12">
    <source>
        <dbReference type="HAMAP-Rule" id="MF_00614"/>
    </source>
</evidence>
<dbReference type="NCBIfam" id="TIGR03674">
    <property type="entry name" value="fen_arch"/>
    <property type="match status" value="1"/>
</dbReference>
<evidence type="ECO:0000256" key="11">
    <source>
        <dbReference type="ARBA" id="ARBA00065981"/>
    </source>
</evidence>
<feature type="binding site" evidence="12">
    <location>
        <position position="154"/>
    </location>
    <ligand>
        <name>Mg(2+)</name>
        <dbReference type="ChEBI" id="CHEBI:18420"/>
        <label>1</label>
    </ligand>
</feature>
<proteinExistence type="inferred from homology"/>
<dbReference type="InterPro" id="IPR019974">
    <property type="entry name" value="XPG_CS"/>
</dbReference>
<evidence type="ECO:0000256" key="8">
    <source>
        <dbReference type="ARBA" id="ARBA00022842"/>
    </source>
</evidence>
<feature type="binding site" evidence="12">
    <location>
        <position position="152"/>
    </location>
    <ligand>
        <name>Mg(2+)</name>
        <dbReference type="ChEBI" id="CHEBI:18420"/>
        <label>1</label>
    </ligand>
</feature>
<dbReference type="InterPro" id="IPR036279">
    <property type="entry name" value="5-3_exonuclease_C_sf"/>
</dbReference>
<keyword evidence="4 12" id="KW-0255">Endonuclease</keyword>
<comment type="subunit">
    <text evidence="11 12">Interacts with PCNA. PCNA stimulates the nuclease activity without altering cleavage specificity.</text>
</comment>
<evidence type="ECO:0000313" key="16">
    <source>
        <dbReference type="Proteomes" id="UP000066042"/>
    </source>
</evidence>
<evidence type="ECO:0000259" key="14">
    <source>
        <dbReference type="SMART" id="SM00485"/>
    </source>
</evidence>
<sequence length="342" mass="38963">MGVQIGELVPRKEIEIENLNGRKIAIDALNAIYQFLSIIRQRDGTPLMDSKGRITSHLSGLFYRTINLMEAGIKPAYVFDGKPPEFKKKELEKRAEAREEAEEKWQEALARGDLEEAKKYAQRASTVNEQLIEDAKKLLDLMGIPWVQAPSEGEAQAAHMVSKGKVWASASQDYDSLLFGAPRLVRNLTITGRRKLPGKDVYVEVKPELIVLEEVLKELKIDREKLIELAILVGTDYNPGGIKGVGPKKALEIVRYSKDPLKKYQKMSDVDLYAIKEFFLNPPVTDDYKLAWKMPDEEGILKFLCDEHDFSEERVKNGLERLKKAIRAGKQSTLESWFMRKK</sequence>
<feature type="region of interest" description="Interaction with PCNA" evidence="12">
    <location>
        <begin position="330"/>
        <end position="338"/>
    </location>
</feature>
<dbReference type="AlphaFoldDB" id="A0A0S1XBP9"/>
<dbReference type="Pfam" id="PF00867">
    <property type="entry name" value="XPG_I"/>
    <property type="match status" value="1"/>
</dbReference>
<keyword evidence="8 12" id="KW-0460">Magnesium</keyword>
<dbReference type="STRING" id="55802.TBCH5v1_1306"/>